<evidence type="ECO:0000313" key="1">
    <source>
        <dbReference type="EMBL" id="CAG4939958.1"/>
    </source>
</evidence>
<dbReference type="Proteomes" id="UP000691718">
    <property type="component" value="Unassembled WGS sequence"/>
</dbReference>
<name>A0A8S3W4H7_PARAO</name>
<accession>A0A8S3W4H7</accession>
<organism evidence="1 2">
    <name type="scientific">Parnassius apollo</name>
    <name type="common">Apollo butterfly</name>
    <name type="synonym">Papilio apollo</name>
    <dbReference type="NCBI Taxonomy" id="110799"/>
    <lineage>
        <taxon>Eukaryota</taxon>
        <taxon>Metazoa</taxon>
        <taxon>Ecdysozoa</taxon>
        <taxon>Arthropoda</taxon>
        <taxon>Hexapoda</taxon>
        <taxon>Insecta</taxon>
        <taxon>Pterygota</taxon>
        <taxon>Neoptera</taxon>
        <taxon>Endopterygota</taxon>
        <taxon>Lepidoptera</taxon>
        <taxon>Glossata</taxon>
        <taxon>Ditrysia</taxon>
        <taxon>Papilionoidea</taxon>
        <taxon>Papilionidae</taxon>
        <taxon>Parnassiinae</taxon>
        <taxon>Parnassini</taxon>
        <taxon>Parnassius</taxon>
        <taxon>Parnassius</taxon>
    </lineage>
</organism>
<evidence type="ECO:0000313" key="2">
    <source>
        <dbReference type="Proteomes" id="UP000691718"/>
    </source>
</evidence>
<protein>
    <submittedName>
        <fullName evidence="1">(apollo) hypothetical protein</fullName>
    </submittedName>
</protein>
<keyword evidence="2" id="KW-1185">Reference proteome</keyword>
<proteinExistence type="predicted"/>
<dbReference type="AlphaFoldDB" id="A0A8S3W4H7"/>
<gene>
    <name evidence="1" type="ORF">PAPOLLO_LOCUS1901</name>
</gene>
<dbReference type="OrthoDB" id="7350644at2759"/>
<sequence length="150" mass="17356">MALTILSLSTAAMDHSRIHKEDVDRGYSSNEEFTNHKEKNNYVPTLTTLSSRNEIAVEKFVDTMISSEHYLKRILTIEGKLTHLNSLFHNKTNIILKYLSEVIRSVNSSPVHVMERAVESLKEDFNKIKHMLKQRVQGHPIRRGNFIEHS</sequence>
<reference evidence="1" key="1">
    <citation type="submission" date="2021-04" db="EMBL/GenBank/DDBJ databases">
        <authorList>
            <person name="Tunstrom K."/>
        </authorList>
    </citation>
    <scope>NUCLEOTIDE SEQUENCE</scope>
</reference>
<comment type="caution">
    <text evidence="1">The sequence shown here is derived from an EMBL/GenBank/DDBJ whole genome shotgun (WGS) entry which is preliminary data.</text>
</comment>
<dbReference type="EMBL" id="CAJQZP010000138">
    <property type="protein sequence ID" value="CAG4939958.1"/>
    <property type="molecule type" value="Genomic_DNA"/>
</dbReference>